<name>A0ABP8V9D3_9GAMM</name>
<dbReference type="InterPro" id="IPR052351">
    <property type="entry name" value="Ornithine_N-alpha-AT"/>
</dbReference>
<accession>A0ABP8V9D3</accession>
<reference evidence="12" key="1">
    <citation type="journal article" date="2019" name="Int. J. Syst. Evol. Microbiol.">
        <title>The Global Catalogue of Microorganisms (GCM) 10K type strain sequencing project: providing services to taxonomists for standard genome sequencing and annotation.</title>
        <authorList>
            <consortium name="The Broad Institute Genomics Platform"/>
            <consortium name="The Broad Institute Genome Sequencing Center for Infectious Disease"/>
            <person name="Wu L."/>
            <person name="Ma J."/>
        </authorList>
    </citation>
    <scope>NUCLEOTIDE SEQUENCE [LARGE SCALE GENOMIC DNA]</scope>
    <source>
        <strain evidence="12">JCM 17805</strain>
    </source>
</reference>
<evidence type="ECO:0000256" key="10">
    <source>
        <dbReference type="ARBA" id="ARBA00047785"/>
    </source>
</evidence>
<evidence type="ECO:0000256" key="8">
    <source>
        <dbReference type="ARBA" id="ARBA00039866"/>
    </source>
</evidence>
<evidence type="ECO:0000256" key="9">
    <source>
        <dbReference type="ARBA" id="ARBA00045724"/>
    </source>
</evidence>
<comment type="caution">
    <text evidence="11">The sequence shown here is derived from an EMBL/GenBank/DDBJ whole genome shotgun (WGS) entry which is preliminary data.</text>
</comment>
<evidence type="ECO:0000256" key="7">
    <source>
        <dbReference type="ARBA" id="ARBA00039058"/>
    </source>
</evidence>
<evidence type="ECO:0000256" key="5">
    <source>
        <dbReference type="ARBA" id="ARBA00023315"/>
    </source>
</evidence>
<evidence type="ECO:0000256" key="6">
    <source>
        <dbReference type="ARBA" id="ARBA00038095"/>
    </source>
</evidence>
<dbReference type="PANTHER" id="PTHR37323:SF1">
    <property type="entry name" value="L-ORNITHINE N(ALPHA)-ACYLTRANSFERASE"/>
    <property type="match status" value="1"/>
</dbReference>
<evidence type="ECO:0000256" key="4">
    <source>
        <dbReference type="ARBA" id="ARBA00023098"/>
    </source>
</evidence>
<dbReference type="PANTHER" id="PTHR37323">
    <property type="entry name" value="GCN5-RELATED N-ACETYLTRANSFERASE"/>
    <property type="match status" value="1"/>
</dbReference>
<comment type="similarity">
    <text evidence="6">Belongs to the acetyltransferase family. OlsB subfamily.</text>
</comment>
<keyword evidence="4" id="KW-0443">Lipid metabolism</keyword>
<keyword evidence="5" id="KW-0012">Acyltransferase</keyword>
<dbReference type="Gene3D" id="3.40.630.30">
    <property type="match status" value="1"/>
</dbReference>
<protein>
    <recommendedName>
        <fullName evidence="8">L-ornithine N(alpha)-acyltransferase</fullName>
        <ecNumber evidence="7">2.3.2.30</ecNumber>
    </recommendedName>
</protein>
<comment type="pathway">
    <text evidence="1">Lipid metabolism.</text>
</comment>
<comment type="function">
    <text evidence="9">Catalyzes the first step in the biosynthesis of ornithine lipids, which are phosphorus-free membrane lipids. Catalyzes the 3-hydroxyacyl-acyl carrier protein-dependent acylation of ornithine to form lyso-ornithine lipid (LOL).</text>
</comment>
<sequence length="253" mass="28835">MPTTVRKSRNSNSTPFEARMAVTRDDMEAIMRLRHSVFNQTFGARFSHCENGMDYDSFDPLCRHLIVKDRSNNQTIATTRLLTEQKAQLIGSFYSENEFILPGLKELPDPILELGRVCIHEDYRNRSAILSLWQALSKVLTTTDTEVRFLIGCASISMDDGGIQAEAIMRILRANYMDTSRIKATPLVPLPQVDLPDNVVTSIPPFLKFCLRLGAKVCGEPSWDRDFGVADVFTLLDLHELNRHTHRYVNRFL</sequence>
<evidence type="ECO:0000256" key="2">
    <source>
        <dbReference type="ARBA" id="ARBA00022516"/>
    </source>
</evidence>
<dbReference type="EC" id="2.3.2.30" evidence="7"/>
<evidence type="ECO:0000256" key="3">
    <source>
        <dbReference type="ARBA" id="ARBA00022679"/>
    </source>
</evidence>
<evidence type="ECO:0000313" key="11">
    <source>
        <dbReference type="EMBL" id="GAA4651880.1"/>
    </source>
</evidence>
<keyword evidence="12" id="KW-1185">Reference proteome</keyword>
<gene>
    <name evidence="11" type="ORF">GCM10023116_41640</name>
</gene>
<dbReference type="SUPFAM" id="SSF55729">
    <property type="entry name" value="Acyl-CoA N-acyltransferases (Nat)"/>
    <property type="match status" value="1"/>
</dbReference>
<proteinExistence type="inferred from homology"/>
<keyword evidence="2" id="KW-0444">Lipid biosynthesis</keyword>
<organism evidence="11 12">
    <name type="scientific">Kistimonas scapharcae</name>
    <dbReference type="NCBI Taxonomy" id="1036133"/>
    <lineage>
        <taxon>Bacteria</taxon>
        <taxon>Pseudomonadati</taxon>
        <taxon>Pseudomonadota</taxon>
        <taxon>Gammaproteobacteria</taxon>
        <taxon>Oceanospirillales</taxon>
        <taxon>Endozoicomonadaceae</taxon>
        <taxon>Kistimonas</taxon>
    </lineage>
</organism>
<evidence type="ECO:0000256" key="1">
    <source>
        <dbReference type="ARBA" id="ARBA00005189"/>
    </source>
</evidence>
<dbReference type="RefSeq" id="WP_345198340.1">
    <property type="nucleotide sequence ID" value="NZ_BAABFL010000464.1"/>
</dbReference>
<comment type="catalytic activity">
    <reaction evidence="10">
        <text>a (3R)-hydroxyacyl-[ACP] + L-ornithine = a lyso-ornithine lipid + holo-[ACP] + H(+)</text>
        <dbReference type="Rhea" id="RHEA:20633"/>
        <dbReference type="Rhea" id="RHEA-COMP:9685"/>
        <dbReference type="Rhea" id="RHEA-COMP:9945"/>
        <dbReference type="ChEBI" id="CHEBI:15378"/>
        <dbReference type="ChEBI" id="CHEBI:46911"/>
        <dbReference type="ChEBI" id="CHEBI:64479"/>
        <dbReference type="ChEBI" id="CHEBI:78827"/>
        <dbReference type="ChEBI" id="CHEBI:138482"/>
        <dbReference type="EC" id="2.3.2.30"/>
    </reaction>
    <physiologicalReaction direction="left-to-right" evidence="10">
        <dbReference type="Rhea" id="RHEA:20634"/>
    </physiologicalReaction>
</comment>
<dbReference type="EMBL" id="BAABFL010000464">
    <property type="protein sequence ID" value="GAA4651880.1"/>
    <property type="molecule type" value="Genomic_DNA"/>
</dbReference>
<dbReference type="Proteomes" id="UP001500604">
    <property type="component" value="Unassembled WGS sequence"/>
</dbReference>
<dbReference type="InterPro" id="IPR016181">
    <property type="entry name" value="Acyl_CoA_acyltransferase"/>
</dbReference>
<dbReference type="Pfam" id="PF13444">
    <property type="entry name" value="Acetyltransf_5"/>
    <property type="match status" value="1"/>
</dbReference>
<evidence type="ECO:0000313" key="12">
    <source>
        <dbReference type="Proteomes" id="UP001500604"/>
    </source>
</evidence>
<keyword evidence="3" id="KW-0808">Transferase</keyword>